<dbReference type="EMBL" id="CAKMMF010000017">
    <property type="protein sequence ID" value="CAH1210269.1"/>
    <property type="molecule type" value="Genomic_DNA"/>
</dbReference>
<evidence type="ECO:0000313" key="3">
    <source>
        <dbReference type="Proteomes" id="UP000838686"/>
    </source>
</evidence>
<dbReference type="RefSeq" id="WP_236343529.1">
    <property type="nucleotide sequence ID" value="NZ_CAKMMF010000017.1"/>
</dbReference>
<evidence type="ECO:0000313" key="2">
    <source>
        <dbReference type="EMBL" id="CAH1210269.1"/>
    </source>
</evidence>
<protein>
    <recommendedName>
        <fullName evidence="4">Alkaline shock response membrane anchor protein AmaP</fullName>
    </recommendedName>
</protein>
<dbReference type="NCBIfam" id="NF033218">
    <property type="entry name" value="anchor_AmaP"/>
    <property type="match status" value="1"/>
</dbReference>
<keyword evidence="1" id="KW-0812">Transmembrane</keyword>
<dbReference type="Proteomes" id="UP000838686">
    <property type="component" value="Unassembled WGS sequence"/>
</dbReference>
<keyword evidence="1" id="KW-1133">Transmembrane helix</keyword>
<proteinExistence type="predicted"/>
<name>A0ABN8GJA1_9BACL</name>
<sequence length="187" mass="20759">MIRVMDKLLLFLLSIVIGALSVLAFSIGINWIPEEWTSEVIGDLYSGHVEWLQWTVAGASLFMFLIALRFFYVSLRRSNSSAPSIDQRTEFGDIRISLETVENLALKAAGRQRGVKDLRARIRISEAGIDISLRAIADGESSIPVLTEDIQRAVKTHVEEITGIPVANVAVFVANIIQSTNFKSRVE</sequence>
<accession>A0ABN8GJA1</accession>
<organism evidence="2 3">
    <name type="scientific">Paenibacillus plantiphilus</name>
    <dbReference type="NCBI Taxonomy" id="2905650"/>
    <lineage>
        <taxon>Bacteria</taxon>
        <taxon>Bacillati</taxon>
        <taxon>Bacillota</taxon>
        <taxon>Bacilli</taxon>
        <taxon>Bacillales</taxon>
        <taxon>Paenibacillaceae</taxon>
        <taxon>Paenibacillus</taxon>
    </lineage>
</organism>
<keyword evidence="1" id="KW-0472">Membrane</keyword>
<comment type="caution">
    <text evidence="2">The sequence shown here is derived from an EMBL/GenBank/DDBJ whole genome shotgun (WGS) entry which is preliminary data.</text>
</comment>
<reference evidence="2" key="1">
    <citation type="submission" date="2022-01" db="EMBL/GenBank/DDBJ databases">
        <authorList>
            <person name="Criscuolo A."/>
        </authorList>
    </citation>
    <scope>NUCLEOTIDE SEQUENCE</scope>
    <source>
        <strain evidence="2">CIP111893</strain>
    </source>
</reference>
<evidence type="ECO:0000256" key="1">
    <source>
        <dbReference type="SAM" id="Phobius"/>
    </source>
</evidence>
<feature type="transmembrane region" description="Helical" evidence="1">
    <location>
        <begin position="51"/>
        <end position="72"/>
    </location>
</feature>
<gene>
    <name evidence="2" type="ORF">PAECIP111893_03182</name>
</gene>
<keyword evidence="3" id="KW-1185">Reference proteome</keyword>
<evidence type="ECO:0008006" key="4">
    <source>
        <dbReference type="Google" id="ProtNLM"/>
    </source>
</evidence>